<reference evidence="6 7" key="1">
    <citation type="submission" date="2018-06" db="EMBL/GenBank/DDBJ databases">
        <title>Genomic Encyclopedia of Type Strains, Phase III (KMG-III): the genomes of soil and plant-associated and newly described type strains.</title>
        <authorList>
            <person name="Whitman W."/>
        </authorList>
    </citation>
    <scope>NUCLEOTIDE SEQUENCE [LARGE SCALE GENOMIC DNA]</scope>
    <source>
        <strain evidence="6 7">ORS 1419</strain>
    </source>
</reference>
<feature type="region of interest" description="Disordered" evidence="4">
    <location>
        <begin position="1"/>
        <end position="22"/>
    </location>
</feature>
<keyword evidence="3" id="KW-0804">Transcription</keyword>
<dbReference type="AlphaFoldDB" id="A0A318T645"/>
<keyword evidence="7" id="KW-1185">Reference proteome</keyword>
<evidence type="ECO:0000256" key="4">
    <source>
        <dbReference type="SAM" id="MobiDB-lite"/>
    </source>
</evidence>
<evidence type="ECO:0000256" key="3">
    <source>
        <dbReference type="ARBA" id="ARBA00023163"/>
    </source>
</evidence>
<dbReference type="Gene3D" id="1.10.10.60">
    <property type="entry name" value="Homeodomain-like"/>
    <property type="match status" value="1"/>
</dbReference>
<dbReference type="SUPFAM" id="SSF46689">
    <property type="entry name" value="Homeodomain-like"/>
    <property type="match status" value="2"/>
</dbReference>
<keyword evidence="2 6" id="KW-0238">DNA-binding</keyword>
<feature type="compositionally biased region" description="Basic and acidic residues" evidence="4">
    <location>
        <begin position="1"/>
        <end position="15"/>
    </location>
</feature>
<dbReference type="PANTHER" id="PTHR46796:SF6">
    <property type="entry name" value="ARAC SUBFAMILY"/>
    <property type="match status" value="1"/>
</dbReference>
<evidence type="ECO:0000313" key="7">
    <source>
        <dbReference type="Proteomes" id="UP000247454"/>
    </source>
</evidence>
<accession>A0A318T645</accession>
<feature type="domain" description="HTH araC/xylS-type" evidence="5">
    <location>
        <begin position="45"/>
        <end position="143"/>
    </location>
</feature>
<sequence>MTTADHILDIDRQEAPGDDLPISPDCAEDVSSAKPKTGLSRYNAKKVQAFMRENLARKLTVADFAEICELSPSHFISAFTETFGQAPYGYLLNMRLAHAERLLTQRDMPIAEVAYRSGFSSQSHLTSAMKKLRGATPSLIRNRK</sequence>
<evidence type="ECO:0000313" key="6">
    <source>
        <dbReference type="EMBL" id="PYE87821.1"/>
    </source>
</evidence>
<dbReference type="SMART" id="SM00342">
    <property type="entry name" value="HTH_ARAC"/>
    <property type="match status" value="1"/>
</dbReference>
<organism evidence="6 7">
    <name type="scientific">Phyllobacterium leguminum</name>
    <dbReference type="NCBI Taxonomy" id="314237"/>
    <lineage>
        <taxon>Bacteria</taxon>
        <taxon>Pseudomonadati</taxon>
        <taxon>Pseudomonadota</taxon>
        <taxon>Alphaproteobacteria</taxon>
        <taxon>Hyphomicrobiales</taxon>
        <taxon>Phyllobacteriaceae</taxon>
        <taxon>Phyllobacterium</taxon>
    </lineage>
</organism>
<dbReference type="InterPro" id="IPR050204">
    <property type="entry name" value="AraC_XylS_family_regulators"/>
</dbReference>
<dbReference type="EMBL" id="QJTF01000010">
    <property type="protein sequence ID" value="PYE87821.1"/>
    <property type="molecule type" value="Genomic_DNA"/>
</dbReference>
<comment type="caution">
    <text evidence="6">The sequence shown here is derived from an EMBL/GenBank/DDBJ whole genome shotgun (WGS) entry which is preliminary data.</text>
</comment>
<dbReference type="InterPro" id="IPR018060">
    <property type="entry name" value="HTH_AraC"/>
</dbReference>
<evidence type="ECO:0000256" key="1">
    <source>
        <dbReference type="ARBA" id="ARBA00023015"/>
    </source>
</evidence>
<dbReference type="Proteomes" id="UP000247454">
    <property type="component" value="Unassembled WGS sequence"/>
</dbReference>
<dbReference type="InterPro" id="IPR009057">
    <property type="entry name" value="Homeodomain-like_sf"/>
</dbReference>
<gene>
    <name evidence="6" type="ORF">C7477_1104</name>
</gene>
<dbReference type="Pfam" id="PF12833">
    <property type="entry name" value="HTH_18"/>
    <property type="match status" value="1"/>
</dbReference>
<keyword evidence="1" id="KW-0805">Transcription regulation</keyword>
<protein>
    <submittedName>
        <fullName evidence="6">AraC-like DNA-binding protein</fullName>
    </submittedName>
</protein>
<evidence type="ECO:0000259" key="5">
    <source>
        <dbReference type="PROSITE" id="PS01124"/>
    </source>
</evidence>
<proteinExistence type="predicted"/>
<dbReference type="GO" id="GO:0043565">
    <property type="term" value="F:sequence-specific DNA binding"/>
    <property type="evidence" value="ECO:0007669"/>
    <property type="project" value="InterPro"/>
</dbReference>
<name>A0A318T645_9HYPH</name>
<dbReference type="PANTHER" id="PTHR46796">
    <property type="entry name" value="HTH-TYPE TRANSCRIPTIONAL ACTIVATOR RHAS-RELATED"/>
    <property type="match status" value="1"/>
</dbReference>
<dbReference type="PROSITE" id="PS01124">
    <property type="entry name" value="HTH_ARAC_FAMILY_2"/>
    <property type="match status" value="1"/>
</dbReference>
<dbReference type="GO" id="GO:0003700">
    <property type="term" value="F:DNA-binding transcription factor activity"/>
    <property type="evidence" value="ECO:0007669"/>
    <property type="project" value="InterPro"/>
</dbReference>
<evidence type="ECO:0000256" key="2">
    <source>
        <dbReference type="ARBA" id="ARBA00023125"/>
    </source>
</evidence>
<dbReference type="RefSeq" id="WP_245411796.1">
    <property type="nucleotide sequence ID" value="NZ_QJTF01000010.1"/>
</dbReference>